<dbReference type="Gene3D" id="3.30.429.10">
    <property type="entry name" value="Macrophage Migration Inhibitory Factor"/>
    <property type="match status" value="1"/>
</dbReference>
<comment type="caution">
    <text evidence="6">The sequence shown here is derived from an EMBL/GenBank/DDBJ whole genome shotgun (WGS) entry which is preliminary data.</text>
</comment>
<feature type="active site" description="Proton acceptor; via imino nitrogen" evidence="3">
    <location>
        <position position="2"/>
    </location>
</feature>
<gene>
    <name evidence="6" type="ORF">ENR64_14680</name>
</gene>
<evidence type="ECO:0000256" key="1">
    <source>
        <dbReference type="ARBA" id="ARBA00006723"/>
    </source>
</evidence>
<comment type="similarity">
    <text evidence="1 4">Belongs to the 4-oxalocrotonate tautomerase family.</text>
</comment>
<dbReference type="Pfam" id="PF01361">
    <property type="entry name" value="Tautomerase"/>
    <property type="match status" value="1"/>
</dbReference>
<keyword evidence="2 4" id="KW-0413">Isomerase</keyword>
<dbReference type="InterPro" id="IPR014347">
    <property type="entry name" value="Tautomerase/MIF_sf"/>
</dbReference>
<name>A0A7C3KFX2_9CYAN</name>
<evidence type="ECO:0000256" key="4">
    <source>
        <dbReference type="RuleBase" id="RU362032"/>
    </source>
</evidence>
<dbReference type="InterPro" id="IPR004370">
    <property type="entry name" value="4-OT-like_dom"/>
</dbReference>
<dbReference type="SUPFAM" id="SSF55331">
    <property type="entry name" value="Tautomerase/MIF"/>
    <property type="match status" value="1"/>
</dbReference>
<feature type="domain" description="4-oxalocrotonate tautomerase-like" evidence="5">
    <location>
        <begin position="2"/>
        <end position="56"/>
    </location>
</feature>
<accession>A0A7C3KFX2</accession>
<dbReference type="EMBL" id="DSRU01000219">
    <property type="protein sequence ID" value="HFM98971.1"/>
    <property type="molecule type" value="Genomic_DNA"/>
</dbReference>
<proteinExistence type="inferred from homology"/>
<evidence type="ECO:0000256" key="3">
    <source>
        <dbReference type="PIRSR" id="PIRSR618191-1"/>
    </source>
</evidence>
<sequence>MPYVNIQITQGATREQKAQLVKEVTDSLVRILGKKPEHIHIVIQEIAEENWGFSGLLTDDWKQQQSRSE</sequence>
<reference evidence="6" key="1">
    <citation type="journal article" date="2020" name="mSystems">
        <title>Genome- and Community-Level Interaction Insights into Carbon Utilization and Element Cycling Functions of Hydrothermarchaeota in Hydrothermal Sediment.</title>
        <authorList>
            <person name="Zhou Z."/>
            <person name="Liu Y."/>
            <person name="Xu W."/>
            <person name="Pan J."/>
            <person name="Luo Z.H."/>
            <person name="Li M."/>
        </authorList>
    </citation>
    <scope>NUCLEOTIDE SEQUENCE [LARGE SCALE GENOMIC DNA]</scope>
    <source>
        <strain evidence="6">SpSt-418</strain>
    </source>
</reference>
<dbReference type="PANTHER" id="PTHR35530:SF1">
    <property type="entry name" value="2-HYDROXYMUCONATE TAUTOMERASE"/>
    <property type="match status" value="1"/>
</dbReference>
<dbReference type="GO" id="GO:0016853">
    <property type="term" value="F:isomerase activity"/>
    <property type="evidence" value="ECO:0007669"/>
    <property type="project" value="UniProtKB-UniRule"/>
</dbReference>
<dbReference type="PANTHER" id="PTHR35530">
    <property type="entry name" value="TAUTOMERASE-RELATED"/>
    <property type="match status" value="1"/>
</dbReference>
<protein>
    <recommendedName>
        <fullName evidence="4">Tautomerase</fullName>
        <ecNumber evidence="4">5.3.2.-</ecNumber>
    </recommendedName>
</protein>
<dbReference type="EC" id="5.3.2.-" evidence="4"/>
<evidence type="ECO:0000259" key="5">
    <source>
        <dbReference type="Pfam" id="PF01361"/>
    </source>
</evidence>
<organism evidence="6">
    <name type="scientific">Oscillatoriales cyanobacterium SpSt-418</name>
    <dbReference type="NCBI Taxonomy" id="2282169"/>
    <lineage>
        <taxon>Bacteria</taxon>
        <taxon>Bacillati</taxon>
        <taxon>Cyanobacteriota</taxon>
        <taxon>Cyanophyceae</taxon>
        <taxon>Oscillatoriophycideae</taxon>
        <taxon>Oscillatoriales</taxon>
    </lineage>
</organism>
<dbReference type="AlphaFoldDB" id="A0A7C3KFX2"/>
<dbReference type="InterPro" id="IPR018191">
    <property type="entry name" value="4-OT"/>
</dbReference>
<evidence type="ECO:0000313" key="6">
    <source>
        <dbReference type="EMBL" id="HFM98971.1"/>
    </source>
</evidence>
<dbReference type="NCBIfam" id="TIGR00013">
    <property type="entry name" value="taut"/>
    <property type="match status" value="1"/>
</dbReference>
<evidence type="ECO:0000256" key="2">
    <source>
        <dbReference type="ARBA" id="ARBA00023235"/>
    </source>
</evidence>